<keyword evidence="4 6" id="KW-0418">Kinase</keyword>
<dbReference type="STRING" id="984485.A0A1E4RNS3"/>
<dbReference type="RefSeq" id="XP_020077974.1">
    <property type="nucleotide sequence ID" value="XM_020218338.1"/>
</dbReference>
<proteinExistence type="inferred from homology"/>
<evidence type="ECO:0000313" key="10">
    <source>
        <dbReference type="Proteomes" id="UP000095085"/>
    </source>
</evidence>
<evidence type="ECO:0000259" key="7">
    <source>
        <dbReference type="Pfam" id="PF00349"/>
    </source>
</evidence>
<dbReference type="OrthoDB" id="419537at2759"/>
<reference evidence="10" key="1">
    <citation type="submission" date="2016-05" db="EMBL/GenBank/DDBJ databases">
        <title>Comparative genomics of biotechnologically important yeasts.</title>
        <authorList>
            <consortium name="DOE Joint Genome Institute"/>
            <person name="Riley R."/>
            <person name="Haridas S."/>
            <person name="Wolfe K.H."/>
            <person name="Lopes M.R."/>
            <person name="Hittinger C.T."/>
            <person name="Goker M."/>
            <person name="Salamov A."/>
            <person name="Wisecaver J."/>
            <person name="Long T.M."/>
            <person name="Aerts A.L."/>
            <person name="Barry K."/>
            <person name="Choi C."/>
            <person name="Clum A."/>
            <person name="Coughlan A.Y."/>
            <person name="Deshpande S."/>
            <person name="Douglass A.P."/>
            <person name="Hanson S.J."/>
            <person name="Klenk H.-P."/>
            <person name="Labutti K."/>
            <person name="Lapidus A."/>
            <person name="Lindquist E."/>
            <person name="Lipzen A."/>
            <person name="Meier-Kolthoff J.P."/>
            <person name="Ohm R.A."/>
            <person name="Otillar R.P."/>
            <person name="Pangilinan J."/>
            <person name="Peng Y."/>
            <person name="Rokas A."/>
            <person name="Rosa C.A."/>
            <person name="Scheuner C."/>
            <person name="Sibirny A.A."/>
            <person name="Slot J.C."/>
            <person name="Stielow J.B."/>
            <person name="Sun H."/>
            <person name="Kurtzman C.P."/>
            <person name="Blackwell M."/>
            <person name="Grigoriev I.V."/>
            <person name="Jeffries T.W."/>
        </authorList>
    </citation>
    <scope>NUCLEOTIDE SEQUENCE [LARGE SCALE GENOMIC DNA]</scope>
    <source>
        <strain evidence="10">NRRL Y-1933</strain>
    </source>
</reference>
<dbReference type="GO" id="GO:0004340">
    <property type="term" value="F:glucokinase activity"/>
    <property type="evidence" value="ECO:0007669"/>
    <property type="project" value="TreeGrafter"/>
</dbReference>
<dbReference type="EMBL" id="KV454539">
    <property type="protein sequence ID" value="ODV68907.1"/>
    <property type="molecule type" value="Genomic_DNA"/>
</dbReference>
<accession>A0A1E4RNS3</accession>
<dbReference type="GO" id="GO:0005536">
    <property type="term" value="F:D-glucose binding"/>
    <property type="evidence" value="ECO:0007669"/>
    <property type="project" value="InterPro"/>
</dbReference>
<dbReference type="EC" id="2.7.1.-" evidence="6"/>
<dbReference type="Gene3D" id="3.40.367.20">
    <property type="match status" value="1"/>
</dbReference>
<feature type="domain" description="Hexokinase N-terminal" evidence="7">
    <location>
        <begin position="49"/>
        <end position="241"/>
    </location>
</feature>
<evidence type="ECO:0000256" key="4">
    <source>
        <dbReference type="ARBA" id="ARBA00022777"/>
    </source>
</evidence>
<keyword evidence="3 6" id="KW-0547">Nucleotide-binding</keyword>
<dbReference type="InterPro" id="IPR022672">
    <property type="entry name" value="Hexokinase_N"/>
</dbReference>
<keyword evidence="5 6" id="KW-0067">ATP-binding</keyword>
<dbReference type="CDD" id="cd24000">
    <property type="entry name" value="ASKHA_NBD_HK"/>
    <property type="match status" value="1"/>
</dbReference>
<dbReference type="GO" id="GO:0006096">
    <property type="term" value="P:glycolytic process"/>
    <property type="evidence" value="ECO:0007669"/>
    <property type="project" value="UniProtKB-UniPathway"/>
</dbReference>
<dbReference type="GO" id="GO:0001678">
    <property type="term" value="P:intracellular glucose homeostasis"/>
    <property type="evidence" value="ECO:0007669"/>
    <property type="project" value="InterPro"/>
</dbReference>
<evidence type="ECO:0000256" key="2">
    <source>
        <dbReference type="ARBA" id="ARBA00022679"/>
    </source>
</evidence>
<evidence type="ECO:0000256" key="6">
    <source>
        <dbReference type="RuleBase" id="RU362007"/>
    </source>
</evidence>
<dbReference type="Pfam" id="PF03727">
    <property type="entry name" value="Hexokinase_2"/>
    <property type="match status" value="1"/>
</dbReference>
<gene>
    <name evidence="9" type="ORF">HYPBUDRAFT_104293</name>
</gene>
<dbReference type="Proteomes" id="UP000095085">
    <property type="component" value="Unassembled WGS sequence"/>
</dbReference>
<feature type="domain" description="Hexokinase C-terminal" evidence="8">
    <location>
        <begin position="250"/>
        <end position="512"/>
    </location>
</feature>
<dbReference type="GO" id="GO:0005524">
    <property type="term" value="F:ATP binding"/>
    <property type="evidence" value="ECO:0007669"/>
    <property type="project" value="UniProtKB-UniRule"/>
</dbReference>
<dbReference type="UniPathway" id="UPA00109">
    <property type="reaction ID" value="UER00180"/>
</dbReference>
<keyword evidence="2 6" id="KW-0808">Transferase</keyword>
<dbReference type="InterPro" id="IPR022673">
    <property type="entry name" value="Hexokinase_C"/>
</dbReference>
<evidence type="ECO:0000313" key="9">
    <source>
        <dbReference type="EMBL" id="ODV68907.1"/>
    </source>
</evidence>
<dbReference type="InterPro" id="IPR001312">
    <property type="entry name" value="Hexokinase"/>
</dbReference>
<evidence type="ECO:0000256" key="5">
    <source>
        <dbReference type="ARBA" id="ARBA00022840"/>
    </source>
</evidence>
<dbReference type="GO" id="GO:0019158">
    <property type="term" value="F:mannokinase activity"/>
    <property type="evidence" value="ECO:0007669"/>
    <property type="project" value="TreeGrafter"/>
</dbReference>
<dbReference type="GO" id="GO:0005829">
    <property type="term" value="C:cytosol"/>
    <property type="evidence" value="ECO:0007669"/>
    <property type="project" value="TreeGrafter"/>
</dbReference>
<dbReference type="GO" id="GO:0008865">
    <property type="term" value="F:fructokinase activity"/>
    <property type="evidence" value="ECO:0007669"/>
    <property type="project" value="TreeGrafter"/>
</dbReference>
<protein>
    <recommendedName>
        <fullName evidence="6">Phosphotransferase</fullName>
        <ecNumber evidence="6">2.7.1.-</ecNumber>
    </recommendedName>
</protein>
<dbReference type="PROSITE" id="PS51748">
    <property type="entry name" value="HEXOKINASE_2"/>
    <property type="match status" value="1"/>
</dbReference>
<comment type="similarity">
    <text evidence="1 6">Belongs to the hexokinase family.</text>
</comment>
<keyword evidence="6" id="KW-0324">Glycolysis</keyword>
<dbReference type="PANTHER" id="PTHR19443:SF24">
    <property type="entry name" value="PHOSPHOTRANSFERASE"/>
    <property type="match status" value="1"/>
</dbReference>
<dbReference type="GeneID" id="30992888"/>
<dbReference type="GO" id="GO:0006006">
    <property type="term" value="P:glucose metabolic process"/>
    <property type="evidence" value="ECO:0007669"/>
    <property type="project" value="TreeGrafter"/>
</dbReference>
<dbReference type="PANTHER" id="PTHR19443">
    <property type="entry name" value="HEXOKINASE"/>
    <property type="match status" value="1"/>
</dbReference>
<dbReference type="AlphaFoldDB" id="A0A1E4RNS3"/>
<dbReference type="SUPFAM" id="SSF53067">
    <property type="entry name" value="Actin-like ATPase domain"/>
    <property type="match status" value="2"/>
</dbReference>
<dbReference type="GO" id="GO:0005739">
    <property type="term" value="C:mitochondrion"/>
    <property type="evidence" value="ECO:0007669"/>
    <property type="project" value="TreeGrafter"/>
</dbReference>
<dbReference type="PRINTS" id="PR00475">
    <property type="entry name" value="HEXOKINASE"/>
</dbReference>
<dbReference type="GO" id="GO:0006013">
    <property type="term" value="P:mannose metabolic process"/>
    <property type="evidence" value="ECO:0007669"/>
    <property type="project" value="TreeGrafter"/>
</dbReference>
<keyword evidence="10" id="KW-1185">Reference proteome</keyword>
<evidence type="ECO:0000256" key="1">
    <source>
        <dbReference type="ARBA" id="ARBA00009225"/>
    </source>
</evidence>
<dbReference type="InterPro" id="IPR043129">
    <property type="entry name" value="ATPase_NBD"/>
</dbReference>
<dbReference type="Gene3D" id="3.30.420.40">
    <property type="match status" value="1"/>
</dbReference>
<sequence length="516" mass="58670">MDPSVIKNAISINDHHLSFEESDSLSVDSITSDQSHQELEEMINLFNQNIHSSKLDSHSSHLVECFNEALLENSKITMLPNYNIQPTGDEQGDYLVIDVGGSTLRIAVISIDPPPKNESCDRSNRIHCIIEKKWEIDDSFKMIDSNFFKWIGSKIEEILNNQKVISLNSVINTGITWSFPLTTTAHNNGRINFVAKGYTISPEIHNHDLKEILESCMNLNFNIQIDIKVIVNDSLAVYAAGTFIDKYTKLAMVLGTGFNMCCSLPTNKMHLSKRIDDEKAVLLNTELSLFGSSLLDDISNKYDEIIDSRFKYNLSNLHFKPHMTVDPVLNTLFQPLELMTSGRYLPELTRLMLSELIELKKIFKNQSDFNLLSKEYIGFTGELMCYISETNDFDLIKLKLESTYNWSNISNDDIIQLKKLIDCVIKRAAFIVAASIIAFIKLFSHHQEISNDENSKLIKIGYVGSVLLYFHSYRNLILEFVNENEAVKNLNIKIDFKWVENSSIVGAAIGAAYYNK</sequence>
<dbReference type="Pfam" id="PF00349">
    <property type="entry name" value="Hexokinase_1"/>
    <property type="match status" value="1"/>
</dbReference>
<evidence type="ECO:0000256" key="3">
    <source>
        <dbReference type="ARBA" id="ARBA00022741"/>
    </source>
</evidence>
<name>A0A1E4RNS3_9ASCO</name>
<evidence type="ECO:0000259" key="8">
    <source>
        <dbReference type="Pfam" id="PF03727"/>
    </source>
</evidence>
<organism evidence="9 10">
    <name type="scientific">Hyphopichia burtonii NRRL Y-1933</name>
    <dbReference type="NCBI Taxonomy" id="984485"/>
    <lineage>
        <taxon>Eukaryota</taxon>
        <taxon>Fungi</taxon>
        <taxon>Dikarya</taxon>
        <taxon>Ascomycota</taxon>
        <taxon>Saccharomycotina</taxon>
        <taxon>Pichiomycetes</taxon>
        <taxon>Debaryomycetaceae</taxon>
        <taxon>Hyphopichia</taxon>
    </lineage>
</organism>